<name>A0AAE1AZ02_9GAST</name>
<organism evidence="2 3">
    <name type="scientific">Elysia crispata</name>
    <name type="common">lettuce slug</name>
    <dbReference type="NCBI Taxonomy" id="231223"/>
    <lineage>
        <taxon>Eukaryota</taxon>
        <taxon>Metazoa</taxon>
        <taxon>Spiralia</taxon>
        <taxon>Lophotrochozoa</taxon>
        <taxon>Mollusca</taxon>
        <taxon>Gastropoda</taxon>
        <taxon>Heterobranchia</taxon>
        <taxon>Euthyneura</taxon>
        <taxon>Panpulmonata</taxon>
        <taxon>Sacoglossa</taxon>
        <taxon>Placobranchoidea</taxon>
        <taxon>Plakobranchidae</taxon>
        <taxon>Elysia</taxon>
    </lineage>
</organism>
<reference evidence="2" key="1">
    <citation type="journal article" date="2023" name="G3 (Bethesda)">
        <title>A reference genome for the long-term kleptoplast-retaining sea slug Elysia crispata morphotype clarki.</title>
        <authorList>
            <person name="Eastman K.E."/>
            <person name="Pendleton A.L."/>
            <person name="Shaikh M.A."/>
            <person name="Suttiyut T."/>
            <person name="Ogas R."/>
            <person name="Tomko P."/>
            <person name="Gavelis G."/>
            <person name="Widhalm J.R."/>
            <person name="Wisecaver J.H."/>
        </authorList>
    </citation>
    <scope>NUCLEOTIDE SEQUENCE</scope>
    <source>
        <strain evidence="2">ECLA1</strain>
    </source>
</reference>
<feature type="region of interest" description="Disordered" evidence="1">
    <location>
        <begin position="168"/>
        <end position="197"/>
    </location>
</feature>
<dbReference type="EMBL" id="JAWDGP010000881">
    <property type="protein sequence ID" value="KAK3796488.1"/>
    <property type="molecule type" value="Genomic_DNA"/>
</dbReference>
<protein>
    <submittedName>
        <fullName evidence="2">Uncharacterized protein</fullName>
    </submittedName>
</protein>
<feature type="region of interest" description="Disordered" evidence="1">
    <location>
        <begin position="280"/>
        <end position="317"/>
    </location>
</feature>
<feature type="compositionally biased region" description="Polar residues" evidence="1">
    <location>
        <begin position="171"/>
        <end position="184"/>
    </location>
</feature>
<keyword evidence="3" id="KW-1185">Reference proteome</keyword>
<comment type="caution">
    <text evidence="2">The sequence shown here is derived from an EMBL/GenBank/DDBJ whole genome shotgun (WGS) entry which is preliminary data.</text>
</comment>
<dbReference type="AlphaFoldDB" id="A0AAE1AZ02"/>
<evidence type="ECO:0000313" key="3">
    <source>
        <dbReference type="Proteomes" id="UP001283361"/>
    </source>
</evidence>
<sequence>MVALLEKNERIPSFDLQVSSIAHRRGRTLNTMDINKRAFVAQQERKKRKWKREDEVRLSGMNLPSMSPVDRRDSADVLYHSSDNEPRSMSGSLERKPILPMMKFRKERTEIVFHEDRSFITKLPAYVEVNEAIQTVFDAYRGKAYLSRDLPSRDERFRRLETMLQPPSRADLTTPTTSTENFTCKSRKKHGLPGDLESSLPVAQQYAESRVMIASRGKSRDHERAPLGVDYITDCRKSAANSSLRRAEILHSFKTQDLNELAKSLTRESHIEVSDLRQGHVTTAPQRRPSKISSATGKTRPKHHVPSLGLKFEVKDG</sequence>
<proteinExistence type="predicted"/>
<evidence type="ECO:0000313" key="2">
    <source>
        <dbReference type="EMBL" id="KAK3796488.1"/>
    </source>
</evidence>
<feature type="compositionally biased region" description="Polar residues" evidence="1">
    <location>
        <begin position="280"/>
        <end position="297"/>
    </location>
</feature>
<gene>
    <name evidence="2" type="ORF">RRG08_009265</name>
</gene>
<dbReference type="Proteomes" id="UP001283361">
    <property type="component" value="Unassembled WGS sequence"/>
</dbReference>
<accession>A0AAE1AZ02</accession>
<evidence type="ECO:0000256" key="1">
    <source>
        <dbReference type="SAM" id="MobiDB-lite"/>
    </source>
</evidence>